<dbReference type="EMBL" id="CP045906">
    <property type="protein sequence ID" value="QQP34766.1"/>
    <property type="molecule type" value="Genomic_DNA"/>
</dbReference>
<keyword evidence="2" id="KW-1185">Reference proteome</keyword>
<accession>A0A7T8JUN1</accession>
<evidence type="ECO:0000313" key="1">
    <source>
        <dbReference type="EMBL" id="QQP34766.1"/>
    </source>
</evidence>
<dbReference type="AlphaFoldDB" id="A0A7T8JUN1"/>
<sequence>MTANGFNHSLDSKLKKGAGIYDVPKIKKYPGLTDKGVFKVSTELLDLLSTFPSNSS</sequence>
<name>A0A7T8JUN1_CALRO</name>
<reference evidence="2" key="1">
    <citation type="submission" date="2021-01" db="EMBL/GenBank/DDBJ databases">
        <title>Caligus Genome Assembly.</title>
        <authorList>
            <person name="Gallardo-Escarate C."/>
        </authorList>
    </citation>
    <scope>NUCLEOTIDE SEQUENCE [LARGE SCALE GENOMIC DNA]</scope>
</reference>
<organism evidence="1 2">
    <name type="scientific">Caligus rogercresseyi</name>
    <name type="common">Sea louse</name>
    <dbReference type="NCBI Taxonomy" id="217165"/>
    <lineage>
        <taxon>Eukaryota</taxon>
        <taxon>Metazoa</taxon>
        <taxon>Ecdysozoa</taxon>
        <taxon>Arthropoda</taxon>
        <taxon>Crustacea</taxon>
        <taxon>Multicrustacea</taxon>
        <taxon>Hexanauplia</taxon>
        <taxon>Copepoda</taxon>
        <taxon>Siphonostomatoida</taxon>
        <taxon>Caligidae</taxon>
        <taxon>Caligus</taxon>
    </lineage>
</organism>
<dbReference type="Proteomes" id="UP000595437">
    <property type="component" value="Chromosome 17"/>
</dbReference>
<protein>
    <submittedName>
        <fullName evidence="1">Uncharacterized protein</fullName>
    </submittedName>
</protein>
<evidence type="ECO:0000313" key="2">
    <source>
        <dbReference type="Proteomes" id="UP000595437"/>
    </source>
</evidence>
<gene>
    <name evidence="1" type="ORF">FKW44_022758</name>
</gene>
<proteinExistence type="predicted"/>